<name>A0A6P4YIY8_BRABE</name>
<dbReference type="GO" id="GO:0008270">
    <property type="term" value="F:zinc ion binding"/>
    <property type="evidence" value="ECO:0007669"/>
    <property type="project" value="UniProtKB-KW"/>
</dbReference>
<keyword evidence="2 5" id="KW-0863">Zinc-finger</keyword>
<dbReference type="InterPro" id="IPR013083">
    <property type="entry name" value="Znf_RING/FYVE/PHD"/>
</dbReference>
<keyword evidence="1" id="KW-0479">Metal-binding</keyword>
<dbReference type="PROSITE" id="PS50119">
    <property type="entry name" value="ZF_BBOX"/>
    <property type="match status" value="2"/>
</dbReference>
<evidence type="ECO:0000256" key="1">
    <source>
        <dbReference type="ARBA" id="ARBA00022723"/>
    </source>
</evidence>
<feature type="region of interest" description="Disordered" evidence="7">
    <location>
        <begin position="944"/>
        <end position="966"/>
    </location>
</feature>
<dbReference type="InterPro" id="IPR047153">
    <property type="entry name" value="TRIM45/56/19-like"/>
</dbReference>
<evidence type="ECO:0000256" key="2">
    <source>
        <dbReference type="ARBA" id="ARBA00022771"/>
    </source>
</evidence>
<keyword evidence="6" id="KW-0328">Glycosyltransferase</keyword>
<evidence type="ECO:0000259" key="10">
    <source>
        <dbReference type="PROSITE" id="PS51059"/>
    </source>
</evidence>
<organism evidence="11 12">
    <name type="scientific">Branchiostoma belcheri</name>
    <name type="common">Amphioxus</name>
    <dbReference type="NCBI Taxonomy" id="7741"/>
    <lineage>
        <taxon>Eukaryota</taxon>
        <taxon>Metazoa</taxon>
        <taxon>Chordata</taxon>
        <taxon>Cephalochordata</taxon>
        <taxon>Leptocardii</taxon>
        <taxon>Amphioxiformes</taxon>
        <taxon>Branchiostomatidae</taxon>
        <taxon>Branchiostoma</taxon>
    </lineage>
</organism>
<dbReference type="EC" id="2.4.2.-" evidence="6"/>
<dbReference type="SMART" id="SM00184">
    <property type="entry name" value="RING"/>
    <property type="match status" value="1"/>
</dbReference>
<dbReference type="InterPro" id="IPR012317">
    <property type="entry name" value="Poly(ADP-ribose)pol_cat_dom"/>
</dbReference>
<feature type="domain" description="RING-type" evidence="8">
    <location>
        <begin position="17"/>
        <end position="59"/>
    </location>
</feature>
<gene>
    <name evidence="12" type="primary">LOC109470056</name>
</gene>
<evidence type="ECO:0000256" key="7">
    <source>
        <dbReference type="SAM" id="MobiDB-lite"/>
    </source>
</evidence>
<evidence type="ECO:0000256" key="4">
    <source>
        <dbReference type="ARBA" id="ARBA00024347"/>
    </source>
</evidence>
<dbReference type="GeneID" id="109470056"/>
<dbReference type="PROSITE" id="PS00518">
    <property type="entry name" value="ZF_RING_1"/>
    <property type="match status" value="1"/>
</dbReference>
<sequence length="1164" mass="130992">MATAAFPDEVSGDSLECSICCYTFTKPKVLPCLHTFCEHCLREWVQKTDGDTFPCPICRQPVPLPQDGVEGIKDNVFLASLVKAVTEHHEIRQGKDDLLCTNCEEGKPATSRCSECAEFLCESCESAHRLVRATKGHTLFTFEELKTGKYDKVFRARIAPPCSKHSGEILKLYCRTCDSTICNECALFEHRDSQHNYTRIEEVATEKRETILDLTPQCQARMQLFRQTEEVQKRLKEQLQLNAEGARQNVHKTVQTLITLVKEEGERLLTCVDTEEKSRKKQIDAEIEAVQISLASAKSTCEFAETLAREGGDYEVVSFSQDMTTRLNDLTKPPSNRVDFELANITVDYSVMEHKLTKHSTKTVQFTLPKPTERELRSLLQRLPQSRTDSRTGLRLEPCRTGMSGNVYVGMQEIAKAEMKAREKAPSVTATIKLDRNKLKLLLLSDFAASHPEVDMKIDMEHKEVKLTGDDRAVMTAKLHVYETTQYPAEERVKVSSGVAAFLKTEKGRMHFEGCLQGNQLKVAFGVEEETVKLFALKSEDLEKAKRVMTQCVSESTIPFDADSVEVLKSKEATLLFKSLQGKHLICIHLGKKNVWIVGPPHDVATVKEDIGKYISTNTIITVSVDTSEGCTKFLQEYKKDDIAEVERQHMEQAVKITSRATGGFSITGTKDGTQEAKKKLEKLVTDVKKVSKEITKPGMYKFLTGETGRALLDVAGRENRCLIIPDVPSRGRGGPNTYYSVSYSSQVSVSRRYSAPKPAGDTSFPVSTPRELTLHLFGPDQDRIDRARKAVDSIVVKNCQEQKIQNPAITMLTAEEARMIHTYGEDRDVVVKQGSGVDCLLIQGAIYDVTEVLKRIWTVLNTKVEEQRRDWGKAHSVQKDARWSYVVTQGREQKIHPAANAIIEAAYKAKKSSVKYDDENEDCEIDFKAMRVTLKQSKRSFPVQRRDKKADVGGALPSTWDPQPQDRSTKQLKLCHIVPLKSGSQEYCIVAGKFTNSLQGMRATVVSIERVQNPTLWRHYCAQRQKVAQINPRRAVEQELWHGTKKEVTEVITHNGFNRSYSGGNVGCWEGQGSYFALKAAYSTKDYYSVPDPTTKHKKMFLCKVTTGEYTKGAADMTKAPMRSDKPNVPFDSTVNDVNNPTVFVIFHDVQAYPEYLITFKMS</sequence>
<dbReference type="CDD" id="cd01439">
    <property type="entry name" value="TCCD_inducible_PARP_like"/>
    <property type="match status" value="1"/>
</dbReference>
<reference evidence="12" key="1">
    <citation type="submission" date="2025-08" db="UniProtKB">
        <authorList>
            <consortium name="RefSeq"/>
        </authorList>
    </citation>
    <scope>IDENTIFICATION</scope>
    <source>
        <tissue evidence="12">Gonad</tissue>
    </source>
</reference>
<dbReference type="Gene3D" id="3.30.720.50">
    <property type="match status" value="1"/>
</dbReference>
<keyword evidence="3" id="KW-0862">Zinc</keyword>
<keyword evidence="6" id="KW-0808">Transferase</keyword>
<dbReference type="FunFam" id="3.30.40.10:FF:000838">
    <property type="entry name" value="Uncharacterized protein"/>
    <property type="match status" value="1"/>
</dbReference>
<dbReference type="Gene3D" id="3.30.160.60">
    <property type="entry name" value="Classic Zinc Finger"/>
    <property type="match status" value="1"/>
</dbReference>
<evidence type="ECO:0000256" key="6">
    <source>
        <dbReference type="RuleBase" id="RU362114"/>
    </source>
</evidence>
<dbReference type="Proteomes" id="UP000515135">
    <property type="component" value="Unplaced"/>
</dbReference>
<dbReference type="PROSITE" id="PS50089">
    <property type="entry name" value="ZF_RING_2"/>
    <property type="match status" value="1"/>
</dbReference>
<dbReference type="Pfam" id="PF00644">
    <property type="entry name" value="PARP"/>
    <property type="match status" value="1"/>
</dbReference>
<dbReference type="OrthoDB" id="406099at2759"/>
<dbReference type="Gene3D" id="3.30.40.10">
    <property type="entry name" value="Zinc/RING finger domain, C3HC4 (zinc finger)"/>
    <property type="match status" value="1"/>
</dbReference>
<dbReference type="InterPro" id="IPR017907">
    <property type="entry name" value="Znf_RING_CS"/>
</dbReference>
<dbReference type="SMART" id="SM00336">
    <property type="entry name" value="BBOX"/>
    <property type="match status" value="2"/>
</dbReference>
<evidence type="ECO:0000256" key="5">
    <source>
        <dbReference type="PROSITE-ProRule" id="PRU00024"/>
    </source>
</evidence>
<keyword evidence="11" id="KW-1185">Reference proteome</keyword>
<dbReference type="InterPro" id="IPR037197">
    <property type="entry name" value="WWE_dom_sf"/>
</dbReference>
<dbReference type="PANTHER" id="PTHR25462">
    <property type="entry name" value="BONUS, ISOFORM C-RELATED"/>
    <property type="match status" value="1"/>
</dbReference>
<dbReference type="SUPFAM" id="SSF57850">
    <property type="entry name" value="RING/U-box"/>
    <property type="match status" value="1"/>
</dbReference>
<dbReference type="SUPFAM" id="SSF56399">
    <property type="entry name" value="ADP-ribosylation"/>
    <property type="match status" value="1"/>
</dbReference>
<dbReference type="InterPro" id="IPR000315">
    <property type="entry name" value="Znf_B-box"/>
</dbReference>
<feature type="domain" description="PARP catalytic" evidence="10">
    <location>
        <begin position="964"/>
        <end position="1164"/>
    </location>
</feature>
<evidence type="ECO:0000313" key="11">
    <source>
        <dbReference type="Proteomes" id="UP000515135"/>
    </source>
</evidence>
<dbReference type="GO" id="GO:0003950">
    <property type="term" value="F:NAD+ poly-ADP-ribosyltransferase activity"/>
    <property type="evidence" value="ECO:0007669"/>
    <property type="project" value="UniProtKB-UniRule"/>
</dbReference>
<dbReference type="Gene3D" id="3.90.228.10">
    <property type="match status" value="1"/>
</dbReference>
<comment type="similarity">
    <text evidence="4">Belongs to the ARTD/PARP family.</text>
</comment>
<evidence type="ECO:0000259" key="9">
    <source>
        <dbReference type="PROSITE" id="PS50119"/>
    </source>
</evidence>
<dbReference type="InterPro" id="IPR018957">
    <property type="entry name" value="Znf_C3HC4_RING-type"/>
</dbReference>
<dbReference type="GO" id="GO:0006513">
    <property type="term" value="P:protein monoubiquitination"/>
    <property type="evidence" value="ECO:0007669"/>
    <property type="project" value="TreeGrafter"/>
</dbReference>
<dbReference type="PANTHER" id="PTHR25462:SF229">
    <property type="entry name" value="TRANSCRIPTION INTERMEDIARY FACTOR 1-BETA"/>
    <property type="match status" value="1"/>
</dbReference>
<feature type="domain" description="B box-type" evidence="9">
    <location>
        <begin position="95"/>
        <end position="142"/>
    </location>
</feature>
<dbReference type="AlphaFoldDB" id="A0A6P4YIY8"/>
<dbReference type="Pfam" id="PF00097">
    <property type="entry name" value="zf-C3HC4"/>
    <property type="match status" value="1"/>
</dbReference>
<evidence type="ECO:0000259" key="8">
    <source>
        <dbReference type="PROSITE" id="PS50089"/>
    </source>
</evidence>
<evidence type="ECO:0000313" key="12">
    <source>
        <dbReference type="RefSeq" id="XP_019624393.1"/>
    </source>
</evidence>
<dbReference type="Pfam" id="PF00643">
    <property type="entry name" value="zf-B_box"/>
    <property type="match status" value="2"/>
</dbReference>
<accession>A0A6P4YIY8</accession>
<dbReference type="InterPro" id="IPR001841">
    <property type="entry name" value="Znf_RING"/>
</dbReference>
<feature type="domain" description="B box-type" evidence="9">
    <location>
        <begin position="162"/>
        <end position="200"/>
    </location>
</feature>
<proteinExistence type="inferred from homology"/>
<dbReference type="SUPFAM" id="SSF57845">
    <property type="entry name" value="B-box zinc-binding domain"/>
    <property type="match status" value="1"/>
</dbReference>
<dbReference type="KEGG" id="bbel:109470056"/>
<protein>
    <recommendedName>
        <fullName evidence="6">Poly [ADP-ribose] polymerase</fullName>
        <shortName evidence="6">PARP</shortName>
        <ecNumber evidence="6">2.4.2.-</ecNumber>
    </recommendedName>
</protein>
<evidence type="ECO:0000256" key="3">
    <source>
        <dbReference type="ARBA" id="ARBA00022833"/>
    </source>
</evidence>
<dbReference type="SUPFAM" id="SSF117839">
    <property type="entry name" value="WWE domain"/>
    <property type="match status" value="1"/>
</dbReference>
<keyword evidence="6" id="KW-0520">NAD</keyword>
<dbReference type="GO" id="GO:0061630">
    <property type="term" value="F:ubiquitin protein ligase activity"/>
    <property type="evidence" value="ECO:0007669"/>
    <property type="project" value="TreeGrafter"/>
</dbReference>
<dbReference type="RefSeq" id="XP_019624393.1">
    <property type="nucleotide sequence ID" value="XM_019768834.1"/>
</dbReference>
<dbReference type="PROSITE" id="PS51059">
    <property type="entry name" value="PARP_CATALYTIC"/>
    <property type="match status" value="1"/>
</dbReference>